<protein>
    <submittedName>
        <fullName evidence="2">Uncharacterized protein</fullName>
    </submittedName>
</protein>
<evidence type="ECO:0000313" key="3">
    <source>
        <dbReference type="Proteomes" id="UP001152795"/>
    </source>
</evidence>
<name>A0A6S7GP00_PARCT</name>
<feature type="compositionally biased region" description="Basic and acidic residues" evidence="1">
    <location>
        <begin position="709"/>
        <end position="727"/>
    </location>
</feature>
<dbReference type="AlphaFoldDB" id="A0A6S7GP00"/>
<accession>A0A6S7GP00</accession>
<keyword evidence="3" id="KW-1185">Reference proteome</keyword>
<feature type="compositionally biased region" description="Basic residues" evidence="1">
    <location>
        <begin position="672"/>
        <end position="683"/>
    </location>
</feature>
<dbReference type="Pfam" id="PF07173">
    <property type="entry name" value="GRDP-like"/>
    <property type="match status" value="1"/>
</dbReference>
<gene>
    <name evidence="2" type="ORF">PACLA_8A071703</name>
</gene>
<evidence type="ECO:0000256" key="1">
    <source>
        <dbReference type="SAM" id="MobiDB-lite"/>
    </source>
</evidence>
<dbReference type="PANTHER" id="PTHR34365:SF7">
    <property type="entry name" value="GLYCINE-RICH DOMAIN-CONTAINING PROTEIN 1"/>
    <property type="match status" value="1"/>
</dbReference>
<dbReference type="PANTHER" id="PTHR34365">
    <property type="entry name" value="ENOLASE (DUF1399)"/>
    <property type="match status" value="1"/>
</dbReference>
<comment type="caution">
    <text evidence="2">The sequence shown here is derived from an EMBL/GenBank/DDBJ whole genome shotgun (WGS) entry which is preliminary data.</text>
</comment>
<dbReference type="EMBL" id="CACRXK020002249">
    <property type="protein sequence ID" value="CAB3993375.1"/>
    <property type="molecule type" value="Genomic_DNA"/>
</dbReference>
<dbReference type="InterPro" id="IPR009836">
    <property type="entry name" value="GRDP-like"/>
</dbReference>
<reference evidence="2" key="1">
    <citation type="submission" date="2020-04" db="EMBL/GenBank/DDBJ databases">
        <authorList>
            <person name="Alioto T."/>
            <person name="Alioto T."/>
            <person name="Gomez Garrido J."/>
        </authorList>
    </citation>
    <scope>NUCLEOTIDE SEQUENCE</scope>
    <source>
        <strain evidence="2">A484AB</strain>
    </source>
</reference>
<proteinExistence type="predicted"/>
<evidence type="ECO:0000313" key="2">
    <source>
        <dbReference type="EMBL" id="CAB3993375.1"/>
    </source>
</evidence>
<dbReference type="Proteomes" id="UP001152795">
    <property type="component" value="Unassembled WGS sequence"/>
</dbReference>
<feature type="region of interest" description="Disordered" evidence="1">
    <location>
        <begin position="640"/>
        <end position="733"/>
    </location>
</feature>
<feature type="compositionally biased region" description="Basic and acidic residues" evidence="1">
    <location>
        <begin position="652"/>
        <end position="671"/>
    </location>
</feature>
<dbReference type="OrthoDB" id="2684236at2759"/>
<sequence>MDESYDLEDVANANEMAVRRSGIPISVELTETAVHLWEFLKLIDNYPWLYEGLHVHNAVRRYEVYWLPLVAKIDPRYPLAAPLDIEWVWYVHMLSPYAYNRDCLHRFGQVLDHRITSAKDRNIGLNNARGIWEKAYPKEEFSLDLTAPPEITDTFTSKFSYDLFAAIFRQRFFNYQVALNHYRDLKFLEKGTKRYKDFLRAKLQDPNLILNGCFDVQLIWHAHLVHPTLYRDDTRQVFGEMLGHYDTEVGAGIVPWNGSPVREKNTHAPKSIPGAMYRGENIICTREQILLTQNLEQLTLRVKLLKEEFLSTVLIATSLMSRDLALSPCWLNLTSLSLACSSLVMNISQGKNMKKYDVKVVHSLAPILSAIEIVHPKGYLVATAHTIAGKQIPTKSQLGDLRGSTCAYTPEARERAMLIRSQKDWGVVVGRWVGNSESGELVINFYNLQTNKWQTVNRSNTAQAEFGVFEINIFDDARSVFVNLGTGEVTVPYTDIATFLPEIIALAYAIGVLYALCRERTREFYPVDPFRSADMKSIQPCPLSKEIRASRATKRDGIFSTSSSGKKSMWLNRDPFVSSILLATGRNCSWAPSNSFLKFFQDNVRDVFENCISSSQDDRSFLDAKLEIEYLLEYLGVTGGRKSSQGHRRSQKDKEEHKEADKKGHKEGGKEGHKKGHKKRHHKDGVANGGSGLMAARDRFSNIQINDVEDGRSDRQEGSDREEHINDNESVFV</sequence>
<organism evidence="2 3">
    <name type="scientific">Paramuricea clavata</name>
    <name type="common">Red gorgonian</name>
    <name type="synonym">Violescent sea-whip</name>
    <dbReference type="NCBI Taxonomy" id="317549"/>
    <lineage>
        <taxon>Eukaryota</taxon>
        <taxon>Metazoa</taxon>
        <taxon>Cnidaria</taxon>
        <taxon>Anthozoa</taxon>
        <taxon>Octocorallia</taxon>
        <taxon>Malacalcyonacea</taxon>
        <taxon>Plexauridae</taxon>
        <taxon>Paramuricea</taxon>
    </lineage>
</organism>